<sequence length="106" mass="12153">MEWLMEEAGTEILDEQPSASGSSERLIGKHFLTKIPATGKATIQRRCKVCSDKGKRASGKRVRKDTSYMCETCLVPLCISDCFKAFHTKERKRCRFVHISRLPIYR</sequence>
<protein>
    <recommendedName>
        <fullName evidence="2">PiggyBac transposable element-derived protein 4 C-terminal zinc-finger domain-containing protein</fullName>
    </recommendedName>
</protein>
<evidence type="ECO:0000259" key="2">
    <source>
        <dbReference type="Pfam" id="PF13842"/>
    </source>
</evidence>
<evidence type="ECO:0000313" key="4">
    <source>
        <dbReference type="Proteomes" id="UP001235939"/>
    </source>
</evidence>
<feature type="compositionally biased region" description="Acidic residues" evidence="1">
    <location>
        <begin position="1"/>
        <end position="14"/>
    </location>
</feature>
<evidence type="ECO:0000256" key="1">
    <source>
        <dbReference type="SAM" id="MobiDB-lite"/>
    </source>
</evidence>
<proteinExistence type="predicted"/>
<gene>
    <name evidence="3" type="ORF">LAZ67_3002496</name>
</gene>
<keyword evidence="4" id="KW-1185">Reference proteome</keyword>
<reference evidence="3 4" key="1">
    <citation type="submission" date="2022-01" db="EMBL/GenBank/DDBJ databases">
        <title>A chromosomal length assembly of Cordylochernes scorpioides.</title>
        <authorList>
            <person name="Zeh D."/>
            <person name="Zeh J."/>
        </authorList>
    </citation>
    <scope>NUCLEOTIDE SEQUENCE [LARGE SCALE GENOMIC DNA]</scope>
    <source>
        <strain evidence="3">IN4F17</strain>
        <tissue evidence="3">Whole Body</tissue>
    </source>
</reference>
<dbReference type="EMBL" id="CP092865">
    <property type="protein sequence ID" value="UYV64933.1"/>
    <property type="molecule type" value="Genomic_DNA"/>
</dbReference>
<dbReference type="Proteomes" id="UP001235939">
    <property type="component" value="Chromosome 03"/>
</dbReference>
<dbReference type="Pfam" id="PF13842">
    <property type="entry name" value="zf-Tnp_2"/>
    <property type="match status" value="1"/>
</dbReference>
<feature type="domain" description="PiggyBac transposable element-derived protein 4 C-terminal zinc-finger" evidence="2">
    <location>
        <begin position="40"/>
        <end position="87"/>
    </location>
</feature>
<organism evidence="3 4">
    <name type="scientific">Cordylochernes scorpioides</name>
    <dbReference type="NCBI Taxonomy" id="51811"/>
    <lineage>
        <taxon>Eukaryota</taxon>
        <taxon>Metazoa</taxon>
        <taxon>Ecdysozoa</taxon>
        <taxon>Arthropoda</taxon>
        <taxon>Chelicerata</taxon>
        <taxon>Arachnida</taxon>
        <taxon>Pseudoscorpiones</taxon>
        <taxon>Cheliferoidea</taxon>
        <taxon>Chernetidae</taxon>
        <taxon>Cordylochernes</taxon>
    </lineage>
</organism>
<accession>A0ABY6KAQ2</accession>
<name>A0ABY6KAQ2_9ARAC</name>
<feature type="region of interest" description="Disordered" evidence="1">
    <location>
        <begin position="1"/>
        <end position="22"/>
    </location>
</feature>
<evidence type="ECO:0000313" key="3">
    <source>
        <dbReference type="EMBL" id="UYV64933.1"/>
    </source>
</evidence>
<dbReference type="InterPro" id="IPR032718">
    <property type="entry name" value="PGBD4_Znf_C"/>
</dbReference>